<protein>
    <submittedName>
        <fullName evidence="3">Tripartite tricarboxylate transporter substrate binding protein</fullName>
    </submittedName>
</protein>
<dbReference type="PANTHER" id="PTHR42928:SF5">
    <property type="entry name" value="BLR1237 PROTEIN"/>
    <property type="match status" value="1"/>
</dbReference>
<comment type="caution">
    <text evidence="3">The sequence shown here is derived from an EMBL/GenBank/DDBJ whole genome shotgun (WGS) entry which is preliminary data.</text>
</comment>
<feature type="signal peptide" evidence="2">
    <location>
        <begin position="1"/>
        <end position="31"/>
    </location>
</feature>
<dbReference type="PANTHER" id="PTHR42928">
    <property type="entry name" value="TRICARBOXYLATE-BINDING PROTEIN"/>
    <property type="match status" value="1"/>
</dbReference>
<evidence type="ECO:0000313" key="3">
    <source>
        <dbReference type="EMBL" id="MBD8050961.1"/>
    </source>
</evidence>
<keyword evidence="2" id="KW-0732">Signal</keyword>
<dbReference type="RefSeq" id="WP_191819431.1">
    <property type="nucleotide sequence ID" value="NZ_JACYFT010000002.1"/>
</dbReference>
<reference evidence="3" key="1">
    <citation type="submission" date="2020-09" db="EMBL/GenBank/DDBJ databases">
        <title>Genome seq and assembly of Limnohabitants sp.</title>
        <authorList>
            <person name="Chhetri G."/>
        </authorList>
    </citation>
    <scope>NUCLEOTIDE SEQUENCE</scope>
    <source>
        <strain evidence="3">JUR4</strain>
    </source>
</reference>
<dbReference type="PIRSF" id="PIRSF017082">
    <property type="entry name" value="YflP"/>
    <property type="match status" value="1"/>
</dbReference>
<dbReference type="SUPFAM" id="SSF53850">
    <property type="entry name" value="Periplasmic binding protein-like II"/>
    <property type="match status" value="1"/>
</dbReference>
<sequence>MILSSVAGCGRRLRNVVGCLALAALVPLATAQTAVVSFPSKPVRIIVPQTPGGASDALARIVGQKLSEKWGQAVVVENRPGAGGNIGMDAVAKAPGDGYTLLMSYVGSHAINPSIYSKLPFDPENDFVAVATLANVPFVAVVNAALPVSNIKGLVSYAASKPVSFGSAGNGSVNHLLGEMFNTASGAKMQHVPYKGAAPALTDLISGQIQVVFTSLPSVAQHIRGGTVKGLAVTGSKRAAAFKDIPTIAESGFPGFVINPWFGLFASKGTPAAVARQINADVKKVMEDKDLQDKFATLGAEPFETSPQEFQAMLRADIKTWAAVVKSSGATAD</sequence>
<organism evidence="3 4">
    <name type="scientific">Limnohabitans radicicola</name>
    <dbReference type="NCBI Taxonomy" id="2771427"/>
    <lineage>
        <taxon>Bacteria</taxon>
        <taxon>Pseudomonadati</taxon>
        <taxon>Pseudomonadota</taxon>
        <taxon>Betaproteobacteria</taxon>
        <taxon>Burkholderiales</taxon>
        <taxon>Comamonadaceae</taxon>
        <taxon>Limnohabitans</taxon>
    </lineage>
</organism>
<dbReference type="InterPro" id="IPR005064">
    <property type="entry name" value="BUG"/>
</dbReference>
<accession>A0A927IMA0</accession>
<comment type="similarity">
    <text evidence="1">Belongs to the UPF0065 (bug) family.</text>
</comment>
<dbReference type="CDD" id="cd13578">
    <property type="entry name" value="PBP2_Bug27"/>
    <property type="match status" value="1"/>
</dbReference>
<dbReference type="Pfam" id="PF03401">
    <property type="entry name" value="TctC"/>
    <property type="match status" value="1"/>
</dbReference>
<evidence type="ECO:0000256" key="2">
    <source>
        <dbReference type="SAM" id="SignalP"/>
    </source>
</evidence>
<dbReference type="EMBL" id="JACYFT010000002">
    <property type="protein sequence ID" value="MBD8050961.1"/>
    <property type="molecule type" value="Genomic_DNA"/>
</dbReference>
<proteinExistence type="inferred from homology"/>
<dbReference type="InterPro" id="IPR042100">
    <property type="entry name" value="Bug_dom1"/>
</dbReference>
<name>A0A927IMA0_9BURK</name>
<gene>
    <name evidence="3" type="ORF">IC609_10425</name>
</gene>
<evidence type="ECO:0000313" key="4">
    <source>
        <dbReference type="Proteomes" id="UP000647424"/>
    </source>
</evidence>
<dbReference type="Gene3D" id="3.40.190.10">
    <property type="entry name" value="Periplasmic binding protein-like II"/>
    <property type="match status" value="1"/>
</dbReference>
<feature type="chain" id="PRO_5038034251" evidence="2">
    <location>
        <begin position="32"/>
        <end position="333"/>
    </location>
</feature>
<evidence type="ECO:0000256" key="1">
    <source>
        <dbReference type="ARBA" id="ARBA00006987"/>
    </source>
</evidence>
<dbReference type="Gene3D" id="3.40.190.150">
    <property type="entry name" value="Bordetella uptake gene, domain 1"/>
    <property type="match status" value="1"/>
</dbReference>
<keyword evidence="4" id="KW-1185">Reference proteome</keyword>
<dbReference type="Proteomes" id="UP000647424">
    <property type="component" value="Unassembled WGS sequence"/>
</dbReference>
<dbReference type="AlphaFoldDB" id="A0A927IMA0"/>